<dbReference type="Proteomes" id="UP001159427">
    <property type="component" value="Unassembled WGS sequence"/>
</dbReference>
<evidence type="ECO:0000259" key="1">
    <source>
        <dbReference type="Pfam" id="PF08241"/>
    </source>
</evidence>
<feature type="domain" description="Methyltransferase type 11" evidence="1">
    <location>
        <begin position="15"/>
        <end position="103"/>
    </location>
</feature>
<dbReference type="PANTHER" id="PTHR45036">
    <property type="entry name" value="METHYLTRANSFERASE LIKE 7B"/>
    <property type="match status" value="1"/>
</dbReference>
<dbReference type="InterPro" id="IPR013216">
    <property type="entry name" value="Methyltransf_11"/>
</dbReference>
<dbReference type="PANTHER" id="PTHR45036:SF1">
    <property type="entry name" value="METHYLTRANSFERASE LIKE 7A"/>
    <property type="match status" value="1"/>
</dbReference>
<dbReference type="Pfam" id="PF08241">
    <property type="entry name" value="Methyltransf_11"/>
    <property type="match status" value="1"/>
</dbReference>
<sequence length="201" mass="22132">MFWKSGSVRESIDVYPEGTSLIAVDSNPHVVELLTENLKKAGERVHLKKFVLASVEDMSCSLGKPGVEDNSVAAVVCTMVLCSLTDDQTTKTLAEVKRVLMPVSSIIALAYVCKKPWTFQYFVQHLLTKLLIYPTLFNGCRCNKETLASIKQAGFKTVQAEKGWLQWSSEAISKPLNPFTLLLVRSAFAIVNSGIAGFAEK</sequence>
<comment type="caution">
    <text evidence="2">The sequence shown here is derived from an EMBL/GenBank/DDBJ whole genome shotgun (WGS) entry which is preliminary data.</text>
</comment>
<proteinExistence type="predicted"/>
<name>A0ABN8SS09_9CNID</name>
<dbReference type="EMBL" id="CALNXI010003484">
    <property type="protein sequence ID" value="CAH3193431.1"/>
    <property type="molecule type" value="Genomic_DNA"/>
</dbReference>
<evidence type="ECO:0000313" key="3">
    <source>
        <dbReference type="Proteomes" id="UP001159427"/>
    </source>
</evidence>
<keyword evidence="3" id="KW-1185">Reference proteome</keyword>
<organism evidence="2 3">
    <name type="scientific">Porites evermanni</name>
    <dbReference type="NCBI Taxonomy" id="104178"/>
    <lineage>
        <taxon>Eukaryota</taxon>
        <taxon>Metazoa</taxon>
        <taxon>Cnidaria</taxon>
        <taxon>Anthozoa</taxon>
        <taxon>Hexacorallia</taxon>
        <taxon>Scleractinia</taxon>
        <taxon>Fungiina</taxon>
        <taxon>Poritidae</taxon>
        <taxon>Porites</taxon>
    </lineage>
</organism>
<dbReference type="InterPro" id="IPR029063">
    <property type="entry name" value="SAM-dependent_MTases_sf"/>
</dbReference>
<dbReference type="InterPro" id="IPR052356">
    <property type="entry name" value="Thiol_S-MT"/>
</dbReference>
<gene>
    <name evidence="2" type="ORF">PEVE_00025822</name>
</gene>
<protein>
    <recommendedName>
        <fullName evidence="1">Methyltransferase type 11 domain-containing protein</fullName>
    </recommendedName>
</protein>
<evidence type="ECO:0000313" key="2">
    <source>
        <dbReference type="EMBL" id="CAH3193431.1"/>
    </source>
</evidence>
<dbReference type="Gene3D" id="3.40.50.150">
    <property type="entry name" value="Vaccinia Virus protein VP39"/>
    <property type="match status" value="1"/>
</dbReference>
<reference evidence="2 3" key="1">
    <citation type="submission" date="2022-05" db="EMBL/GenBank/DDBJ databases">
        <authorList>
            <consortium name="Genoscope - CEA"/>
            <person name="William W."/>
        </authorList>
    </citation>
    <scope>NUCLEOTIDE SEQUENCE [LARGE SCALE GENOMIC DNA]</scope>
</reference>
<accession>A0ABN8SS09</accession>
<dbReference type="SUPFAM" id="SSF53335">
    <property type="entry name" value="S-adenosyl-L-methionine-dependent methyltransferases"/>
    <property type="match status" value="1"/>
</dbReference>